<dbReference type="Proteomes" id="UP000268014">
    <property type="component" value="Unassembled WGS sequence"/>
</dbReference>
<dbReference type="AlphaFoldDB" id="A0A0N4X7J9"/>
<keyword evidence="3" id="KW-1185">Reference proteome</keyword>
<organism evidence="4">
    <name type="scientific">Haemonchus placei</name>
    <name type="common">Barber's pole worm</name>
    <dbReference type="NCBI Taxonomy" id="6290"/>
    <lineage>
        <taxon>Eukaryota</taxon>
        <taxon>Metazoa</taxon>
        <taxon>Ecdysozoa</taxon>
        <taxon>Nematoda</taxon>
        <taxon>Chromadorea</taxon>
        <taxon>Rhabditida</taxon>
        <taxon>Rhabditina</taxon>
        <taxon>Rhabditomorpha</taxon>
        <taxon>Strongyloidea</taxon>
        <taxon>Trichostrongylidae</taxon>
        <taxon>Haemonchus</taxon>
    </lineage>
</organism>
<evidence type="ECO:0000313" key="2">
    <source>
        <dbReference type="EMBL" id="VDO83091.1"/>
    </source>
</evidence>
<name>A0A0N4X7J9_HAEPC</name>
<reference evidence="2 3" key="2">
    <citation type="submission" date="2018-11" db="EMBL/GenBank/DDBJ databases">
        <authorList>
            <consortium name="Pathogen Informatics"/>
        </authorList>
    </citation>
    <scope>NUCLEOTIDE SEQUENCE [LARGE SCALE GENOMIC DNA]</scope>
    <source>
        <strain evidence="2 3">MHpl1</strain>
    </source>
</reference>
<reference evidence="4" key="1">
    <citation type="submission" date="2017-02" db="UniProtKB">
        <authorList>
            <consortium name="WormBaseParasite"/>
        </authorList>
    </citation>
    <scope>IDENTIFICATION</scope>
</reference>
<dbReference type="STRING" id="6290.A0A0N4X7J9"/>
<evidence type="ECO:0000313" key="4">
    <source>
        <dbReference type="WBParaSite" id="HPLM_0002034101-mRNA-1"/>
    </source>
</evidence>
<feature type="compositionally biased region" description="Basic and acidic residues" evidence="1">
    <location>
        <begin position="1"/>
        <end position="22"/>
    </location>
</feature>
<accession>A0A0N4X7J9</accession>
<sequence>MNIEDLAKDNEKVKPLKKKGYDDVEISDLSGGDSGKSGKKKKGEKDKEGSKEKDKDKGEKVG</sequence>
<gene>
    <name evidence="2" type="ORF">HPLM_LOCUS20333</name>
</gene>
<feature type="region of interest" description="Disordered" evidence="1">
    <location>
        <begin position="1"/>
        <end position="62"/>
    </location>
</feature>
<dbReference type="EMBL" id="UZAF01022105">
    <property type="protein sequence ID" value="VDO83091.1"/>
    <property type="molecule type" value="Genomic_DNA"/>
</dbReference>
<feature type="compositionally biased region" description="Basic and acidic residues" evidence="1">
    <location>
        <begin position="43"/>
        <end position="62"/>
    </location>
</feature>
<evidence type="ECO:0000313" key="3">
    <source>
        <dbReference type="Proteomes" id="UP000268014"/>
    </source>
</evidence>
<proteinExistence type="predicted"/>
<dbReference type="WBParaSite" id="HPLM_0002034101-mRNA-1">
    <property type="protein sequence ID" value="HPLM_0002034101-mRNA-1"/>
    <property type="gene ID" value="HPLM_0002034101"/>
</dbReference>
<evidence type="ECO:0000256" key="1">
    <source>
        <dbReference type="SAM" id="MobiDB-lite"/>
    </source>
</evidence>
<protein>
    <submittedName>
        <fullName evidence="4">Cold-shock protein</fullName>
    </submittedName>
</protein>